<organism evidence="1 2">
    <name type="scientific">Qipengyuania flava</name>
    <dbReference type="NCBI Taxonomy" id="192812"/>
    <lineage>
        <taxon>Bacteria</taxon>
        <taxon>Pseudomonadati</taxon>
        <taxon>Pseudomonadota</taxon>
        <taxon>Alphaproteobacteria</taxon>
        <taxon>Sphingomonadales</taxon>
        <taxon>Erythrobacteraceae</taxon>
        <taxon>Qipengyuania</taxon>
    </lineage>
</organism>
<gene>
    <name evidence="1" type="ORF">D0Y83_04960</name>
</gene>
<sequence>MRLDAFKLGIAFGGVAAALWTIGSVGAAVMPALLAPLRALVAGAYANHHWIVRIILLFLARLHQLSALDLAPQQPL</sequence>
<dbReference type="GeneID" id="69696635"/>
<evidence type="ECO:0000313" key="2">
    <source>
        <dbReference type="Proteomes" id="UP000325385"/>
    </source>
</evidence>
<dbReference type="AlphaFoldDB" id="A0A5P6N9Q5"/>
<protein>
    <submittedName>
        <fullName evidence="1">Uncharacterized protein</fullName>
    </submittedName>
</protein>
<name>A0A5P6N9Q5_9SPHN</name>
<dbReference type="EMBL" id="CP032228">
    <property type="protein sequence ID" value="QFI62695.1"/>
    <property type="molecule type" value="Genomic_DNA"/>
</dbReference>
<evidence type="ECO:0000313" key="1">
    <source>
        <dbReference type="EMBL" id="QFI62695.1"/>
    </source>
</evidence>
<proteinExistence type="predicted"/>
<dbReference type="RefSeq" id="WP_151885167.1">
    <property type="nucleotide sequence ID" value="NZ_CP032228.1"/>
</dbReference>
<dbReference type="Proteomes" id="UP000325385">
    <property type="component" value="Chromosome"/>
</dbReference>
<reference evidence="2" key="1">
    <citation type="submission" date="2018-09" db="EMBL/GenBank/DDBJ databases">
        <title>Nocardia yunnanensis sp. nov., an actinomycete isolated from a soil sample.</title>
        <authorList>
            <person name="Zhang J."/>
        </authorList>
    </citation>
    <scope>NUCLEOTIDE SEQUENCE [LARGE SCALE GENOMIC DNA]</scope>
    <source>
        <strain evidence="2">21-3</strain>
    </source>
</reference>
<accession>A0A5P6N9Q5</accession>